<evidence type="ECO:0000256" key="1">
    <source>
        <dbReference type="ARBA" id="ARBA00008601"/>
    </source>
</evidence>
<feature type="domain" description="Tyrosine-protein phosphatase" evidence="6">
    <location>
        <begin position="577"/>
        <end position="726"/>
    </location>
</feature>
<evidence type="ECO:0000313" key="9">
    <source>
        <dbReference type="Proteomes" id="UP000054549"/>
    </source>
</evidence>
<dbReference type="AlphaFoldDB" id="A0A0C2SCP8"/>
<organism evidence="8 9">
    <name type="scientific">Amanita muscaria (strain Koide BX008)</name>
    <dbReference type="NCBI Taxonomy" id="946122"/>
    <lineage>
        <taxon>Eukaryota</taxon>
        <taxon>Fungi</taxon>
        <taxon>Dikarya</taxon>
        <taxon>Basidiomycota</taxon>
        <taxon>Agaricomycotina</taxon>
        <taxon>Agaricomycetes</taxon>
        <taxon>Agaricomycetidae</taxon>
        <taxon>Agaricales</taxon>
        <taxon>Pluteineae</taxon>
        <taxon>Amanitaceae</taxon>
        <taxon>Amanita</taxon>
    </lineage>
</organism>
<dbReference type="EC" id="3.1.3.48" evidence="2"/>
<dbReference type="PROSITE" id="PS50056">
    <property type="entry name" value="TYR_PHOSPHATASE_2"/>
    <property type="match status" value="1"/>
</dbReference>
<dbReference type="Proteomes" id="UP000054549">
    <property type="component" value="Unassembled WGS sequence"/>
</dbReference>
<comment type="similarity">
    <text evidence="1">Belongs to the protein-tyrosine phosphatase family. Non-receptor class dual specificity subfamily.</text>
</comment>
<dbReference type="Gene3D" id="3.40.250.10">
    <property type="entry name" value="Rhodanese-like domain"/>
    <property type="match status" value="1"/>
</dbReference>
<dbReference type="InterPro" id="IPR000340">
    <property type="entry name" value="Dual-sp_phosphatase_cat-dom"/>
</dbReference>
<feature type="compositionally biased region" description="Low complexity" evidence="5">
    <location>
        <begin position="370"/>
        <end position="379"/>
    </location>
</feature>
<dbReference type="CDD" id="cd14498">
    <property type="entry name" value="DSP"/>
    <property type="match status" value="1"/>
</dbReference>
<dbReference type="HOGENOM" id="CLU_007776_0_0_1"/>
<dbReference type="GO" id="GO:0004725">
    <property type="term" value="F:protein tyrosine phosphatase activity"/>
    <property type="evidence" value="ECO:0007669"/>
    <property type="project" value="UniProtKB-EC"/>
</dbReference>
<dbReference type="GO" id="GO:0005737">
    <property type="term" value="C:cytoplasm"/>
    <property type="evidence" value="ECO:0007669"/>
    <property type="project" value="TreeGrafter"/>
</dbReference>
<feature type="compositionally biased region" description="Gly residues" evidence="5">
    <location>
        <begin position="745"/>
        <end position="756"/>
    </location>
</feature>
<dbReference type="FunFam" id="3.90.190.10:FF:000120">
    <property type="entry name" value="MAP kinase phosphatase, putative"/>
    <property type="match status" value="1"/>
</dbReference>
<feature type="compositionally biased region" description="Low complexity" evidence="5">
    <location>
        <begin position="50"/>
        <end position="60"/>
    </location>
</feature>
<feature type="compositionally biased region" description="Low complexity" evidence="5">
    <location>
        <begin position="321"/>
        <end position="331"/>
    </location>
</feature>
<keyword evidence="9" id="KW-1185">Reference proteome</keyword>
<evidence type="ECO:0000256" key="2">
    <source>
        <dbReference type="ARBA" id="ARBA00013064"/>
    </source>
</evidence>
<keyword evidence="4" id="KW-0904">Protein phosphatase</keyword>
<dbReference type="PROSITE" id="PS50054">
    <property type="entry name" value="TYR_PHOSPHATASE_DUAL"/>
    <property type="match status" value="1"/>
</dbReference>
<feature type="domain" description="Tyrosine specific protein phosphatases" evidence="7">
    <location>
        <begin position="650"/>
        <end position="707"/>
    </location>
</feature>
<dbReference type="InterPro" id="IPR036873">
    <property type="entry name" value="Rhodanese-like_dom_sf"/>
</dbReference>
<dbReference type="EMBL" id="KN818294">
    <property type="protein sequence ID" value="KIL60725.1"/>
    <property type="molecule type" value="Genomic_DNA"/>
</dbReference>
<dbReference type="OrthoDB" id="273181at2759"/>
<evidence type="ECO:0000259" key="7">
    <source>
        <dbReference type="PROSITE" id="PS50056"/>
    </source>
</evidence>
<sequence length="855" mass="92695">MGNVFSKRSKPPNIDIGRVFDRRPVIQIHQADDSPLEDTVQLSDDELHLSSSSSSSPTSSIGPTVNDGDSGDLSRDLAALQQLRKSVKTNLRLRPIRSNNALPKVNLSLDPLRPSISPKSSSFTSSPSAQSDSLPLSSSSPTSADSNYFTPLTGRRLRTPSTADSSPTWDADLISRPIPPGILYVRLTSSTRPLLIDTRPLALHLASHIRHSINIAIPTLILKRSRKLSGGFQALVALRQFITTEEGKNAWDELMQPDGPWDGDVVVHDDEMDLKDKDDIRCTAWALIPILAPLLKYGFVNYLEGGICVARHHPDLEMLITSSSDPSTSDDPAPPKTPLSGEFKKGLFQLDTGTALRSKPLPEIETSPASPSGSNVSPLLPLPSLPVIPVMPPTTSSSPHKKPRSPKTSPLLSQDDFIDSSPSPPPSQLTFRKAVPPYRRPSVPNLRRLDTNGVSGLSIRTKPMRSATLAVPPSHLSLQVPTSPSHLNLVHSNYSPPGSARLTPFTTPPQSAVSATFWSPDSAVTPQEMTPYYTPPHTPFTPKPPSSPMTPRPMLETFLIGADESPPSSEEGYPTFTVSTILPNFLYLGPELTTQEHVDELQELGVKRILNIATECDDDHGLRLREVFERYIKIPMRDTVEEDNIAWGVREVCNFLDDARLHSAPTYVHCRAGKSRSVTAVMAYLIHANHWTLARAYAFVLERRKGISPNIGFVSELMTFEEQELGGKSVGVQSSASGARSAQGNGTGEKNGGPQGQQGDAYTMAAHHQPRRGGHVRESLPPALSTAGMSDGLPGSSIGPMSAGGMILLGDSAHEREIKDADGRYRHARRVPVDETTLQPGRRVSKAGLESLIGT</sequence>
<name>A0A0C2SCP8_AMAMK</name>
<feature type="compositionally biased region" description="Low complexity" evidence="5">
    <location>
        <begin position="111"/>
        <end position="146"/>
    </location>
</feature>
<dbReference type="PANTHER" id="PTHR10159:SF530">
    <property type="entry name" value="DUAL SPECIFICITY PROTEIN PHOSPHATASE DDB_G0271350-RELATED"/>
    <property type="match status" value="1"/>
</dbReference>
<dbReference type="PANTHER" id="PTHR10159">
    <property type="entry name" value="DUAL SPECIFICITY PROTEIN PHOSPHATASE"/>
    <property type="match status" value="1"/>
</dbReference>
<gene>
    <name evidence="8" type="ORF">M378DRAFT_187740</name>
</gene>
<evidence type="ECO:0000256" key="5">
    <source>
        <dbReference type="SAM" id="MobiDB-lite"/>
    </source>
</evidence>
<dbReference type="Pfam" id="PF00782">
    <property type="entry name" value="DSPc"/>
    <property type="match status" value="1"/>
</dbReference>
<protein>
    <recommendedName>
        <fullName evidence="2">protein-tyrosine-phosphatase</fullName>
        <ecNumber evidence="2">3.1.3.48</ecNumber>
    </recommendedName>
</protein>
<keyword evidence="3" id="KW-0378">Hydrolase</keyword>
<dbReference type="InParanoid" id="A0A0C2SCP8"/>
<reference evidence="8 9" key="1">
    <citation type="submission" date="2014-04" db="EMBL/GenBank/DDBJ databases">
        <title>Evolutionary Origins and Diversification of the Mycorrhizal Mutualists.</title>
        <authorList>
            <consortium name="DOE Joint Genome Institute"/>
            <consortium name="Mycorrhizal Genomics Consortium"/>
            <person name="Kohler A."/>
            <person name="Kuo A."/>
            <person name="Nagy L.G."/>
            <person name="Floudas D."/>
            <person name="Copeland A."/>
            <person name="Barry K.W."/>
            <person name="Cichocki N."/>
            <person name="Veneault-Fourrey C."/>
            <person name="LaButti K."/>
            <person name="Lindquist E.A."/>
            <person name="Lipzen A."/>
            <person name="Lundell T."/>
            <person name="Morin E."/>
            <person name="Murat C."/>
            <person name="Riley R."/>
            <person name="Ohm R."/>
            <person name="Sun H."/>
            <person name="Tunlid A."/>
            <person name="Henrissat B."/>
            <person name="Grigoriev I.V."/>
            <person name="Hibbett D.S."/>
            <person name="Martin F."/>
        </authorList>
    </citation>
    <scope>NUCLEOTIDE SEQUENCE [LARGE SCALE GENOMIC DNA]</scope>
    <source>
        <strain evidence="8 9">Koide BX008</strain>
    </source>
</reference>
<dbReference type="InterPro" id="IPR000387">
    <property type="entry name" value="Tyr_Pase_dom"/>
</dbReference>
<evidence type="ECO:0000259" key="6">
    <source>
        <dbReference type="PROSITE" id="PS50054"/>
    </source>
</evidence>
<dbReference type="Gene3D" id="3.90.190.10">
    <property type="entry name" value="Protein tyrosine phosphatase superfamily"/>
    <property type="match status" value="1"/>
</dbReference>
<feature type="region of interest" description="Disordered" evidence="5">
    <location>
        <begin position="320"/>
        <end position="343"/>
    </location>
</feature>
<dbReference type="STRING" id="946122.A0A0C2SCP8"/>
<dbReference type="InterPro" id="IPR029021">
    <property type="entry name" value="Prot-tyrosine_phosphatase-like"/>
</dbReference>
<dbReference type="InterPro" id="IPR020422">
    <property type="entry name" value="TYR_PHOSPHATASE_DUAL_dom"/>
</dbReference>
<feature type="region of interest" description="Disordered" evidence="5">
    <location>
        <begin position="105"/>
        <end position="170"/>
    </location>
</feature>
<feature type="compositionally biased region" description="Pro residues" evidence="5">
    <location>
        <begin position="380"/>
        <end position="392"/>
    </location>
</feature>
<proteinExistence type="inferred from homology"/>
<accession>A0A0C2SCP8</accession>
<dbReference type="SMART" id="SM00195">
    <property type="entry name" value="DSPc"/>
    <property type="match status" value="1"/>
</dbReference>
<dbReference type="SUPFAM" id="SSF52799">
    <property type="entry name" value="(Phosphotyrosine protein) phosphatases II"/>
    <property type="match status" value="1"/>
</dbReference>
<dbReference type="SUPFAM" id="SSF52821">
    <property type="entry name" value="Rhodanese/Cell cycle control phosphatase"/>
    <property type="match status" value="1"/>
</dbReference>
<feature type="region of interest" description="Disordered" evidence="5">
    <location>
        <begin position="355"/>
        <end position="457"/>
    </location>
</feature>
<evidence type="ECO:0000256" key="4">
    <source>
        <dbReference type="ARBA" id="ARBA00022912"/>
    </source>
</evidence>
<feature type="compositionally biased region" description="Low complexity" evidence="5">
    <location>
        <begin position="728"/>
        <end position="744"/>
    </location>
</feature>
<feature type="region of interest" description="Disordered" evidence="5">
    <location>
        <begin position="728"/>
        <end position="798"/>
    </location>
</feature>
<dbReference type="GO" id="GO:0043409">
    <property type="term" value="P:negative regulation of MAPK cascade"/>
    <property type="evidence" value="ECO:0007669"/>
    <property type="project" value="TreeGrafter"/>
</dbReference>
<feature type="region of interest" description="Disordered" evidence="5">
    <location>
        <begin position="45"/>
        <end position="73"/>
    </location>
</feature>
<feature type="compositionally biased region" description="Polar residues" evidence="5">
    <location>
        <begin position="159"/>
        <end position="168"/>
    </location>
</feature>
<evidence type="ECO:0000256" key="3">
    <source>
        <dbReference type="ARBA" id="ARBA00022801"/>
    </source>
</evidence>
<evidence type="ECO:0000313" key="8">
    <source>
        <dbReference type="EMBL" id="KIL60725.1"/>
    </source>
</evidence>